<protein>
    <submittedName>
        <fullName evidence="3">Class II glutamine amidotransferase</fullName>
    </submittedName>
</protein>
<dbReference type="SUPFAM" id="SSF56235">
    <property type="entry name" value="N-terminal nucleophile aminohydrolases (Ntn hydrolases)"/>
    <property type="match status" value="1"/>
</dbReference>
<gene>
    <name evidence="3" type="ORF">ACFSM5_10545</name>
</gene>
<evidence type="ECO:0000256" key="1">
    <source>
        <dbReference type="ARBA" id="ARBA00022962"/>
    </source>
</evidence>
<dbReference type="Gene3D" id="3.60.20.10">
    <property type="entry name" value="Glutamine Phosphoribosylpyrophosphate, subunit 1, domain 1"/>
    <property type="match status" value="1"/>
</dbReference>
<comment type="caution">
    <text evidence="3">The sequence shown here is derived from an EMBL/GenBank/DDBJ whole genome shotgun (WGS) entry which is preliminary data.</text>
</comment>
<dbReference type="Proteomes" id="UP001597295">
    <property type="component" value="Unassembled WGS sequence"/>
</dbReference>
<name>A0ABW5DTK3_9PROT</name>
<evidence type="ECO:0000259" key="2">
    <source>
        <dbReference type="PROSITE" id="PS51278"/>
    </source>
</evidence>
<feature type="domain" description="Glutamine amidotransferase type-2" evidence="2">
    <location>
        <begin position="2"/>
        <end position="262"/>
    </location>
</feature>
<organism evidence="3 4">
    <name type="scientific">Lacibacterium aquatile</name>
    <dbReference type="NCBI Taxonomy" id="1168082"/>
    <lineage>
        <taxon>Bacteria</taxon>
        <taxon>Pseudomonadati</taxon>
        <taxon>Pseudomonadota</taxon>
        <taxon>Alphaproteobacteria</taxon>
        <taxon>Rhodospirillales</taxon>
        <taxon>Rhodospirillaceae</taxon>
    </lineage>
</organism>
<keyword evidence="1 3" id="KW-0315">Glutamine amidotransferase</keyword>
<dbReference type="EMBL" id="JBHUIP010000010">
    <property type="protein sequence ID" value="MFD2263326.1"/>
    <property type="molecule type" value="Genomic_DNA"/>
</dbReference>
<proteinExistence type="predicted"/>
<dbReference type="PANTHER" id="PTHR43187">
    <property type="entry name" value="GLUTAMINE AMIDOTRANSFERASE DUG3-RELATED"/>
    <property type="match status" value="1"/>
</dbReference>
<dbReference type="PROSITE" id="PS51278">
    <property type="entry name" value="GATASE_TYPE_2"/>
    <property type="match status" value="1"/>
</dbReference>
<reference evidence="4" key="1">
    <citation type="journal article" date="2019" name="Int. J. Syst. Evol. Microbiol.">
        <title>The Global Catalogue of Microorganisms (GCM) 10K type strain sequencing project: providing services to taxonomists for standard genome sequencing and annotation.</title>
        <authorList>
            <consortium name="The Broad Institute Genomics Platform"/>
            <consortium name="The Broad Institute Genome Sequencing Center for Infectious Disease"/>
            <person name="Wu L."/>
            <person name="Ma J."/>
        </authorList>
    </citation>
    <scope>NUCLEOTIDE SEQUENCE [LARGE SCALE GENOMIC DNA]</scope>
    <source>
        <strain evidence="4">CGMCC 1.19062</strain>
    </source>
</reference>
<dbReference type="CDD" id="cd01908">
    <property type="entry name" value="YafJ"/>
    <property type="match status" value="1"/>
</dbReference>
<keyword evidence="4" id="KW-1185">Reference proteome</keyword>
<dbReference type="InterPro" id="IPR026869">
    <property type="entry name" value="EgtC-like"/>
</dbReference>
<evidence type="ECO:0000313" key="4">
    <source>
        <dbReference type="Proteomes" id="UP001597295"/>
    </source>
</evidence>
<sequence length="281" mass="31192">MCRWLAYSGQPIFMSRLLFEPQNSLINQSLQCRKGVVATNGDGFGVGWYGAKNTPGLYRDIRPAWNDDNLRSLSEQIEANLFFAHVRASTGTATSRVNCHPFRWGKYLFMHNGKIGGYETVRRTLEFQIREDLYPSREGSTDSELFFYLLIGHGLETDPVGAFSRAVGDIEAAMRRHNVTDPLRITCAVSDGKRLYALRHSSDRQSPSLYYGVGGCITVEEGNCCFTKGDGSVLVLSEPLDTAGTENWHAVDESQLITVEDGHVTVTAFQPQVPKVAEAAE</sequence>
<dbReference type="RefSeq" id="WP_379876323.1">
    <property type="nucleotide sequence ID" value="NZ_JBHUIP010000010.1"/>
</dbReference>
<accession>A0ABW5DTK3</accession>
<dbReference type="InterPro" id="IPR017932">
    <property type="entry name" value="GATase_2_dom"/>
</dbReference>
<dbReference type="Pfam" id="PF13230">
    <property type="entry name" value="GATase_4"/>
    <property type="match status" value="1"/>
</dbReference>
<dbReference type="InterPro" id="IPR029055">
    <property type="entry name" value="Ntn_hydrolases_N"/>
</dbReference>
<dbReference type="InterPro" id="IPR052373">
    <property type="entry name" value="Gamma-glu_amide_hydrolase"/>
</dbReference>
<dbReference type="PANTHER" id="PTHR43187:SF1">
    <property type="entry name" value="GLUTAMINE AMIDOTRANSFERASE DUG3-RELATED"/>
    <property type="match status" value="1"/>
</dbReference>
<evidence type="ECO:0000313" key="3">
    <source>
        <dbReference type="EMBL" id="MFD2263326.1"/>
    </source>
</evidence>